<reference evidence="3 4" key="1">
    <citation type="submission" date="2024-09" db="EMBL/GenBank/DDBJ databases">
        <authorList>
            <person name="Sun Q."/>
            <person name="Mori K."/>
        </authorList>
    </citation>
    <scope>NUCLEOTIDE SEQUENCE [LARGE SCALE GENOMIC DNA]</scope>
    <source>
        <strain evidence="3 4">NCAIM B.02621</strain>
    </source>
</reference>
<feature type="domain" description="BPP" evidence="2">
    <location>
        <begin position="263"/>
        <end position="593"/>
    </location>
</feature>
<dbReference type="Gene3D" id="2.120.10.30">
    <property type="entry name" value="TolB, C-terminal domain"/>
    <property type="match status" value="2"/>
</dbReference>
<dbReference type="InterPro" id="IPR003431">
    <property type="entry name" value="B-propeller_Phytase"/>
</dbReference>
<dbReference type="InterPro" id="IPR011042">
    <property type="entry name" value="6-blade_b-propeller_TolB-like"/>
</dbReference>
<evidence type="ECO:0000256" key="1">
    <source>
        <dbReference type="SAM" id="SignalP"/>
    </source>
</evidence>
<accession>A0ABV6R0I0</accession>
<feature type="signal peptide" evidence="1">
    <location>
        <begin position="1"/>
        <end position="19"/>
    </location>
</feature>
<dbReference type="PROSITE" id="PS51662">
    <property type="entry name" value="BP_PHYTASE"/>
    <property type="match status" value="2"/>
</dbReference>
<dbReference type="EMBL" id="JBHLSW010000003">
    <property type="protein sequence ID" value="MFC0633119.1"/>
    <property type="molecule type" value="Genomic_DNA"/>
</dbReference>
<proteinExistence type="predicted"/>
<gene>
    <name evidence="3" type="ORF">ACFFGE_04410</name>
</gene>
<protein>
    <submittedName>
        <fullName evidence="3">Phytase</fullName>
    </submittedName>
</protein>
<keyword evidence="1" id="KW-0732">Signal</keyword>
<dbReference type="Proteomes" id="UP001589906">
    <property type="component" value="Unassembled WGS sequence"/>
</dbReference>
<name>A0ABV6R0I0_9CAUL</name>
<keyword evidence="4" id="KW-1185">Reference proteome</keyword>
<evidence type="ECO:0000259" key="2">
    <source>
        <dbReference type="PROSITE" id="PS51662"/>
    </source>
</evidence>
<dbReference type="Pfam" id="PF02333">
    <property type="entry name" value="Phytase"/>
    <property type="match status" value="2"/>
</dbReference>
<comment type="caution">
    <text evidence="3">The sequence shown here is derived from an EMBL/GenBank/DDBJ whole genome shotgun (WGS) entry which is preliminary data.</text>
</comment>
<dbReference type="RefSeq" id="WP_376834667.1">
    <property type="nucleotide sequence ID" value="NZ_JBHLSW010000003.1"/>
</dbReference>
<sequence>MRTILMTTAAMLAAGAAWAQEPTAIDGRVVDAGPSAGVTARAGEALVPVRARIDEDANALVVDVAGRAGTRPLDFAGENVCLIAGARDGLPYAFVVGDGGEIQQFLIGRDGSIAPVRRLNVPTTATQCAADSATGDLYVAEEAVGVWRFNADAEADPSPQIVDAPRLGRLTGETKGVALHGPWLIVADSETGGLNLYDRRADHAFVGRVAVVGDGAPVAETGWLYAEGERLRVQDDAADRWIEVEVAAIAAALGVEAGAPAPTAAPEPDFAVVVATVETPPMPSFGDAADDPAIWANPTDPAASLVIGTDKKGGLGLYDMAGRELQYLPVGNVNNVDLRAGFRLGGEEIVLVAASNRTDQTIGLYRLDVEARRLVDVADGPQATGQGDPYGLCLYRSPRDGATYVFINDSNGEMRQWRLTEQGGRVRADVVRDFAFATQAEGCVADDVHGVIYVGEEDVGLWRLSAEPDGGGEMTAVARVADNPALKDDIEGVAIYDLGDGDGYLVASSQGNDSYAVFERRAPNRYLGSFAVVANAAAGIDGASETDGLDVSSADLGPGFEAGAIVVQDGRNVLPSQNQNFKYVPWSAVAAALGLRTR</sequence>
<evidence type="ECO:0000313" key="3">
    <source>
        <dbReference type="EMBL" id="MFC0633119.1"/>
    </source>
</evidence>
<dbReference type="SUPFAM" id="SSF50956">
    <property type="entry name" value="Thermostable phytase (3-phytase)"/>
    <property type="match status" value="2"/>
</dbReference>
<feature type="chain" id="PRO_5045219068" evidence="1">
    <location>
        <begin position="20"/>
        <end position="598"/>
    </location>
</feature>
<evidence type="ECO:0000313" key="4">
    <source>
        <dbReference type="Proteomes" id="UP001589906"/>
    </source>
</evidence>
<feature type="domain" description="BPP" evidence="2">
    <location>
        <begin position="1"/>
        <end position="253"/>
    </location>
</feature>
<organism evidence="3 4">
    <name type="scientific">Brevundimonas balnearis</name>
    <dbReference type="NCBI Taxonomy" id="1572858"/>
    <lineage>
        <taxon>Bacteria</taxon>
        <taxon>Pseudomonadati</taxon>
        <taxon>Pseudomonadota</taxon>
        <taxon>Alphaproteobacteria</taxon>
        <taxon>Caulobacterales</taxon>
        <taxon>Caulobacteraceae</taxon>
        <taxon>Brevundimonas</taxon>
    </lineage>
</organism>